<keyword evidence="1" id="KW-0812">Transmembrane</keyword>
<accession>A0A2S3HP60</accession>
<name>A0A2S3HP60_9POAL</name>
<dbReference type="AlphaFoldDB" id="A0A2S3HP60"/>
<evidence type="ECO:0000256" key="1">
    <source>
        <dbReference type="SAM" id="Phobius"/>
    </source>
</evidence>
<proteinExistence type="predicted"/>
<sequence>MEELRISGSRNDLLVSTKMVASTAAAYADSRDDPKAATDLADALYILNKLVAETKPKITDKLNEVLHGSTRVLPDRHHLCCSSNLKARQEDKKMMKSRTLQGRPLNAKSLAQAAAVLAGEVRDTELADAAKAFAGEARKFAQKTGLCGYLCHHGQREDRRSDMVGLALCGSLTLITYLGPETVAERVKILPPCYQAYFHIGFCLWWTLQAAGVPFSAYERSLLELRCAQIICRLGMLGVNGLTIVFVYLALGIHNKSCLYFCCVLPHWSTLALFCWLFAEVI</sequence>
<reference evidence="2" key="1">
    <citation type="submission" date="2018-04" db="EMBL/GenBank/DDBJ databases">
        <title>WGS assembly of Panicum hallii.</title>
        <authorList>
            <person name="Lovell J."/>
            <person name="Jenkins J."/>
            <person name="Lowry D."/>
            <person name="Mamidi S."/>
            <person name="Sreedasyam A."/>
            <person name="Weng X."/>
            <person name="Barry K."/>
            <person name="Bonette J."/>
            <person name="Campitelli B."/>
            <person name="Daum C."/>
            <person name="Gordon S."/>
            <person name="Gould B."/>
            <person name="Lipzen A."/>
            <person name="Macqueen A."/>
            <person name="Palacio-Mejia J."/>
            <person name="Plott C."/>
            <person name="Shakirov E."/>
            <person name="Shu S."/>
            <person name="Yoshinaga Y."/>
            <person name="Zane M."/>
            <person name="Rokhsar D."/>
            <person name="Grimwood J."/>
            <person name="Schmutz J."/>
            <person name="Juenger T."/>
        </authorList>
    </citation>
    <scope>NUCLEOTIDE SEQUENCE [LARGE SCALE GENOMIC DNA]</scope>
    <source>
        <strain evidence="2">FIL2</strain>
    </source>
</reference>
<keyword evidence="1" id="KW-0472">Membrane</keyword>
<gene>
    <name evidence="2" type="ORF">PAHAL_5G059400</name>
</gene>
<feature type="transmembrane region" description="Helical" evidence="1">
    <location>
        <begin position="196"/>
        <end position="218"/>
    </location>
</feature>
<feature type="transmembrane region" description="Helical" evidence="1">
    <location>
        <begin position="230"/>
        <end position="251"/>
    </location>
</feature>
<dbReference type="Proteomes" id="UP000243499">
    <property type="component" value="Chromosome 5"/>
</dbReference>
<dbReference type="EMBL" id="CM008050">
    <property type="protein sequence ID" value="PAN27102.1"/>
    <property type="molecule type" value="Genomic_DNA"/>
</dbReference>
<protein>
    <submittedName>
        <fullName evidence="2">Uncharacterized protein</fullName>
    </submittedName>
</protein>
<evidence type="ECO:0000313" key="2">
    <source>
        <dbReference type="EMBL" id="PAN27102.1"/>
    </source>
</evidence>
<organism evidence="2">
    <name type="scientific">Panicum hallii</name>
    <dbReference type="NCBI Taxonomy" id="206008"/>
    <lineage>
        <taxon>Eukaryota</taxon>
        <taxon>Viridiplantae</taxon>
        <taxon>Streptophyta</taxon>
        <taxon>Embryophyta</taxon>
        <taxon>Tracheophyta</taxon>
        <taxon>Spermatophyta</taxon>
        <taxon>Magnoliopsida</taxon>
        <taxon>Liliopsida</taxon>
        <taxon>Poales</taxon>
        <taxon>Poaceae</taxon>
        <taxon>PACMAD clade</taxon>
        <taxon>Panicoideae</taxon>
        <taxon>Panicodae</taxon>
        <taxon>Paniceae</taxon>
        <taxon>Panicinae</taxon>
        <taxon>Panicum</taxon>
        <taxon>Panicum sect. Panicum</taxon>
    </lineage>
</organism>
<feature type="transmembrane region" description="Helical" evidence="1">
    <location>
        <begin position="257"/>
        <end position="279"/>
    </location>
</feature>
<dbReference type="Gramene" id="PAN27102">
    <property type="protein sequence ID" value="PAN27102"/>
    <property type="gene ID" value="PAHAL_5G059400"/>
</dbReference>
<keyword evidence="1" id="KW-1133">Transmembrane helix</keyword>